<feature type="transmembrane region" description="Helical" evidence="5">
    <location>
        <begin position="216"/>
        <end position="238"/>
    </location>
</feature>
<reference evidence="7 8" key="1">
    <citation type="submission" date="2010-05" db="EMBL/GenBank/DDBJ databases">
        <title>The Genome Sequence of Thecamonas trahens ATCC 50062.</title>
        <authorList>
            <consortium name="The Broad Institute Genome Sequencing Platform"/>
            <person name="Russ C."/>
            <person name="Cuomo C."/>
            <person name="Shea T."/>
            <person name="Young S.K."/>
            <person name="Zeng Q."/>
            <person name="Koehrsen M."/>
            <person name="Haas B."/>
            <person name="Borodovsky M."/>
            <person name="Guigo R."/>
            <person name="Alvarado L."/>
            <person name="Berlin A."/>
            <person name="Bochicchio J."/>
            <person name="Borenstein D."/>
            <person name="Chapman S."/>
            <person name="Chen Z."/>
            <person name="Freedman E."/>
            <person name="Gellesch M."/>
            <person name="Goldberg J."/>
            <person name="Griggs A."/>
            <person name="Gujja S."/>
            <person name="Heilman E."/>
            <person name="Heiman D."/>
            <person name="Hepburn T."/>
            <person name="Howarth C."/>
            <person name="Jen D."/>
            <person name="Larson L."/>
            <person name="Mehta T."/>
            <person name="Park D."/>
            <person name="Pearson M."/>
            <person name="Roberts A."/>
            <person name="Saif S."/>
            <person name="Shenoy N."/>
            <person name="Sisk P."/>
            <person name="Stolte C."/>
            <person name="Sykes S."/>
            <person name="Thomson T."/>
            <person name="Walk T."/>
            <person name="White J."/>
            <person name="Yandava C."/>
            <person name="Burger G."/>
            <person name="Gray M.W."/>
            <person name="Holland P.W.H."/>
            <person name="King N."/>
            <person name="Lang F.B.F."/>
            <person name="Roger A.J."/>
            <person name="Ruiz-Trillo I."/>
            <person name="Lander E."/>
            <person name="Nusbaum C."/>
        </authorList>
    </citation>
    <scope>NUCLEOTIDE SEQUENCE [LARGE SCALE GENOMIC DNA]</scope>
    <source>
        <strain evidence="7 8">ATCC 50062</strain>
    </source>
</reference>
<dbReference type="RefSeq" id="XP_013760957.1">
    <property type="nucleotide sequence ID" value="XM_013905503.1"/>
</dbReference>
<dbReference type="Proteomes" id="UP000054408">
    <property type="component" value="Unassembled WGS sequence"/>
</dbReference>
<dbReference type="STRING" id="461836.A0A0L0DW52"/>
<evidence type="ECO:0000313" key="8">
    <source>
        <dbReference type="Proteomes" id="UP000054408"/>
    </source>
</evidence>
<dbReference type="AlphaFoldDB" id="A0A0L0DW52"/>
<evidence type="ECO:0000256" key="1">
    <source>
        <dbReference type="ARBA" id="ARBA00004141"/>
    </source>
</evidence>
<feature type="transmembrane region" description="Helical" evidence="5">
    <location>
        <begin position="258"/>
        <end position="280"/>
    </location>
</feature>
<feature type="transmembrane region" description="Helical" evidence="5">
    <location>
        <begin position="378"/>
        <end position="396"/>
    </location>
</feature>
<evidence type="ECO:0000256" key="3">
    <source>
        <dbReference type="ARBA" id="ARBA00022989"/>
    </source>
</evidence>
<dbReference type="GeneID" id="25562096"/>
<keyword evidence="4 5" id="KW-0472">Membrane</keyword>
<comment type="subcellular location">
    <subcellularLocation>
        <location evidence="1">Membrane</location>
        <topology evidence="1">Multi-pass membrane protein</topology>
    </subcellularLocation>
</comment>
<dbReference type="InterPro" id="IPR011701">
    <property type="entry name" value="MFS"/>
</dbReference>
<organism evidence="7 8">
    <name type="scientific">Thecamonas trahens ATCC 50062</name>
    <dbReference type="NCBI Taxonomy" id="461836"/>
    <lineage>
        <taxon>Eukaryota</taxon>
        <taxon>Apusozoa</taxon>
        <taxon>Apusomonadida</taxon>
        <taxon>Apusomonadidae</taxon>
        <taxon>Thecamonas</taxon>
    </lineage>
</organism>
<evidence type="ECO:0000256" key="5">
    <source>
        <dbReference type="SAM" id="Phobius"/>
    </source>
</evidence>
<evidence type="ECO:0000256" key="2">
    <source>
        <dbReference type="ARBA" id="ARBA00022692"/>
    </source>
</evidence>
<dbReference type="InterPro" id="IPR036259">
    <property type="entry name" value="MFS_trans_sf"/>
</dbReference>
<feature type="transmembrane region" description="Helical" evidence="5">
    <location>
        <begin position="348"/>
        <end position="372"/>
    </location>
</feature>
<dbReference type="eggNOG" id="ENOG502QT94">
    <property type="taxonomic scope" value="Eukaryota"/>
</dbReference>
<evidence type="ECO:0000256" key="4">
    <source>
        <dbReference type="ARBA" id="ARBA00023136"/>
    </source>
</evidence>
<dbReference type="GO" id="GO:0022857">
    <property type="term" value="F:transmembrane transporter activity"/>
    <property type="evidence" value="ECO:0007669"/>
    <property type="project" value="InterPro"/>
</dbReference>
<proteinExistence type="predicted"/>
<evidence type="ECO:0000313" key="7">
    <source>
        <dbReference type="EMBL" id="KNC56445.1"/>
    </source>
</evidence>
<dbReference type="OrthoDB" id="440553at2759"/>
<dbReference type="InterPro" id="IPR001958">
    <property type="entry name" value="Tet-R_TetA/multi-R_MdtG-like"/>
</dbReference>
<dbReference type="PRINTS" id="PR01035">
    <property type="entry name" value="TCRTETA"/>
</dbReference>
<dbReference type="CDD" id="cd17331">
    <property type="entry name" value="MFS_SLC22A18"/>
    <property type="match status" value="1"/>
</dbReference>
<dbReference type="OMA" id="RLMKYPR"/>
<feature type="transmembrane region" description="Helical" evidence="5">
    <location>
        <begin position="313"/>
        <end position="336"/>
    </location>
</feature>
<accession>A0A0L0DW52</accession>
<keyword evidence="3 5" id="KW-1133">Transmembrane helix</keyword>
<dbReference type="GO" id="GO:0005635">
    <property type="term" value="C:nuclear envelope"/>
    <property type="evidence" value="ECO:0007669"/>
    <property type="project" value="TreeGrafter"/>
</dbReference>
<dbReference type="SUPFAM" id="SSF103473">
    <property type="entry name" value="MFS general substrate transporter"/>
    <property type="match status" value="1"/>
</dbReference>
<dbReference type="PANTHER" id="PTHR24002">
    <property type="entry name" value="SOLUTE CARRIER FAMILY 22 MEMBER 18"/>
    <property type="match status" value="1"/>
</dbReference>
<dbReference type="PANTHER" id="PTHR24002:SF3">
    <property type="entry name" value="SOLUTE CARRIER FAMILY 22 MEMBER 18"/>
    <property type="match status" value="1"/>
</dbReference>
<dbReference type="GO" id="GO:0016020">
    <property type="term" value="C:membrane"/>
    <property type="evidence" value="ECO:0007669"/>
    <property type="project" value="UniProtKB-SubCell"/>
</dbReference>
<sequence length="398" mass="39506">MQAFLGAASVASVPGLLATHVNIAMYAFAYWLQQPVLPFISSELGASAATFGLLQSVFSGAQLLGGPVMGTMADSLSPRAILAISLAAGGVSYGLLALTHSLPMLFASKLPSAAMHAMMAAQACVSTLSTPEARAQALGRLSLSYGLGMVAGSALGGSLTRVVSLHTVAGMSAAVSFATVAATYQLLPDKVGGEGRRKEAEDKDAASPGLGASLKLMVSPALAPVMLFVAAVGLALSMQRATFSMMAKDAFGLSSEELGWTMSYGALLGLVVNVVIVPLLTSVMSEIQTSIAAAALLALGFAGYGSAASLADIVVVLVPLTVASATLYTVTTALISNVVPAELVGSAIGLRHGLGSLLGVVAPALASAILAASSPAGLAYVCAGLAAAAAVAALVARA</sequence>
<feature type="transmembrane region" description="Helical" evidence="5">
    <location>
        <begin position="45"/>
        <end position="68"/>
    </location>
</feature>
<gene>
    <name evidence="7" type="ORF">AMSG_02415</name>
</gene>
<dbReference type="PROSITE" id="PS50850">
    <property type="entry name" value="MFS"/>
    <property type="match status" value="1"/>
</dbReference>
<feature type="domain" description="Major facilitator superfamily (MFS) profile" evidence="6">
    <location>
        <begin position="1"/>
        <end position="398"/>
    </location>
</feature>
<dbReference type="InterPro" id="IPR020846">
    <property type="entry name" value="MFS_dom"/>
</dbReference>
<keyword evidence="8" id="KW-1185">Reference proteome</keyword>
<keyword evidence="2 5" id="KW-0812">Transmembrane</keyword>
<dbReference type="EMBL" id="GL349441">
    <property type="protein sequence ID" value="KNC56445.1"/>
    <property type="molecule type" value="Genomic_DNA"/>
</dbReference>
<dbReference type="Pfam" id="PF07690">
    <property type="entry name" value="MFS_1"/>
    <property type="match status" value="1"/>
</dbReference>
<feature type="transmembrane region" description="Helical" evidence="5">
    <location>
        <begin position="165"/>
        <end position="187"/>
    </location>
</feature>
<dbReference type="Gene3D" id="1.20.1250.20">
    <property type="entry name" value="MFS general substrate transporter like domains"/>
    <property type="match status" value="1"/>
</dbReference>
<name>A0A0L0DW52_THETB</name>
<evidence type="ECO:0000259" key="6">
    <source>
        <dbReference type="PROSITE" id="PS50850"/>
    </source>
</evidence>
<protein>
    <submittedName>
        <fullName evidence="7">Solute carrier family 22 member 18</fullName>
    </submittedName>
</protein>
<feature type="transmembrane region" description="Helical" evidence="5">
    <location>
        <begin position="287"/>
        <end position="307"/>
    </location>
</feature>
<feature type="transmembrane region" description="Helical" evidence="5">
    <location>
        <begin position="80"/>
        <end position="98"/>
    </location>
</feature>